<name>A0A1A9L9K7_9FLAO</name>
<evidence type="ECO:0000313" key="2">
    <source>
        <dbReference type="Proteomes" id="UP000077552"/>
    </source>
</evidence>
<comment type="caution">
    <text evidence="1">The sequence shown here is derived from an EMBL/GenBank/DDBJ whole genome shotgun (WGS) entry which is preliminary data.</text>
</comment>
<sequence>MAEYYHNIKFSVFLLTAFLKHSIYKTEIIAFFISSCAGHLYKKMLNKFFRSSKQAILVVCQLETVIQF</sequence>
<evidence type="ECO:0000313" key="1">
    <source>
        <dbReference type="EMBL" id="OAD90019.1"/>
    </source>
</evidence>
<dbReference type="STRING" id="1385699.A7A78_07315"/>
<gene>
    <name evidence="1" type="ORF">A7A78_07315</name>
</gene>
<dbReference type="AlphaFoldDB" id="A0A1A9L9K7"/>
<dbReference type="Proteomes" id="UP000077552">
    <property type="component" value="Unassembled WGS sequence"/>
</dbReference>
<reference evidence="1 2" key="1">
    <citation type="submission" date="2016-05" db="EMBL/GenBank/DDBJ databases">
        <title>Genome sequencing of Vitellibacter soesokkakensis RSSK-12.</title>
        <authorList>
            <person name="Thevarajoo S."/>
            <person name="Selvaratnam C."/>
            <person name="Goh K.M."/>
            <person name="Chan K.-G."/>
            <person name="Chong C.S."/>
        </authorList>
    </citation>
    <scope>NUCLEOTIDE SEQUENCE [LARGE SCALE GENOMIC DNA]</scope>
    <source>
        <strain evidence="1 2">RSSK-12</strain>
    </source>
</reference>
<organism evidence="1 2">
    <name type="scientific">Aequorivita soesokkakensis</name>
    <dbReference type="NCBI Taxonomy" id="1385699"/>
    <lineage>
        <taxon>Bacteria</taxon>
        <taxon>Pseudomonadati</taxon>
        <taxon>Bacteroidota</taxon>
        <taxon>Flavobacteriia</taxon>
        <taxon>Flavobacteriales</taxon>
        <taxon>Flavobacteriaceae</taxon>
        <taxon>Aequorivita</taxon>
    </lineage>
</organism>
<protein>
    <submittedName>
        <fullName evidence="1">Uncharacterized protein</fullName>
    </submittedName>
</protein>
<dbReference type="EMBL" id="LXIE01000050">
    <property type="protein sequence ID" value="OAD90019.1"/>
    <property type="molecule type" value="Genomic_DNA"/>
</dbReference>
<accession>A0A1A9L9K7</accession>
<keyword evidence="2" id="KW-1185">Reference proteome</keyword>
<proteinExistence type="predicted"/>